<evidence type="ECO:0000256" key="2">
    <source>
        <dbReference type="SAM" id="MobiDB-lite"/>
    </source>
</evidence>
<dbReference type="GeneID" id="39579764"/>
<dbReference type="OrthoDB" id="2013972at2759"/>
<organism evidence="3 4">
    <name type="scientific">Sodiomyces alkalinus (strain CBS 110278 / VKM F-3762 / F11)</name>
    <name type="common">Alkaliphilic filamentous fungus</name>
    <dbReference type="NCBI Taxonomy" id="1314773"/>
    <lineage>
        <taxon>Eukaryota</taxon>
        <taxon>Fungi</taxon>
        <taxon>Dikarya</taxon>
        <taxon>Ascomycota</taxon>
        <taxon>Pezizomycotina</taxon>
        <taxon>Sordariomycetes</taxon>
        <taxon>Hypocreomycetidae</taxon>
        <taxon>Glomerellales</taxon>
        <taxon>Plectosphaerellaceae</taxon>
        <taxon>Sodiomyces</taxon>
    </lineage>
</organism>
<dbReference type="Gene3D" id="3.40.50.150">
    <property type="entry name" value="Vaccinia Virus protein VP39"/>
    <property type="match status" value="1"/>
</dbReference>
<dbReference type="PANTHER" id="PTHR43591:SF10">
    <property type="entry name" value="ABC TRANSMEMBRANE TYPE-1 DOMAIN-CONTAINING PROTEIN-RELATED"/>
    <property type="match status" value="1"/>
</dbReference>
<protein>
    <recommendedName>
        <fullName evidence="5">S-adenosyl-L-methionine-dependent methyltransferase</fullName>
    </recommendedName>
</protein>
<feature type="compositionally biased region" description="Gly residues" evidence="2">
    <location>
        <begin position="226"/>
        <end position="236"/>
    </location>
</feature>
<name>A0A3N2Q2U1_SODAK</name>
<feature type="region of interest" description="Disordered" evidence="2">
    <location>
        <begin position="191"/>
        <end position="237"/>
    </location>
</feature>
<dbReference type="InterPro" id="IPR029063">
    <property type="entry name" value="SAM-dependent_MTases_sf"/>
</dbReference>
<dbReference type="GO" id="GO:0008168">
    <property type="term" value="F:methyltransferase activity"/>
    <property type="evidence" value="ECO:0007669"/>
    <property type="project" value="TreeGrafter"/>
</dbReference>
<dbReference type="RefSeq" id="XP_028468852.1">
    <property type="nucleotide sequence ID" value="XM_028611286.1"/>
</dbReference>
<sequence>MVNEERRGTAARLSQGDRAAYSITNAPAQAADNRRGRPSRPTRSSRSEQANDESDEEEDDEEDERDEDRDDNDNDFSSVSTDDEPPPIHAYGHTYHGSGRILMPNDESERARLDIQHNLFKACLDGHLTRAPLDPTRPLAILDVGAGSGVWAVEMAQRYPLARIRAVDLSAALLPTAVPPNVVFEIVDAAEPWPPGEGEGEGEGDGEKEARGANDGEGSEGEGEGGESGSGGGSGREGLDFVHVRNLVGGGVRDFRALYAQALRHLRPGGQIEVAEVRPRWFHFEDSANDEEDLDRPLFSFRPEKASSSGREGAGSSDAANAATTATTANAATAAVEAELERLRLEGEEAADDAARACREMEIYIKHFSEQLGVDFDPTPKVRRWLRDVGFEKIVEMSDLVPIRPVGGDEKMRRKGALVAQMMEYGMENYTLALFGKGGLPESRARNLLERIQRGVRNASFQAYVKV</sequence>
<dbReference type="Pfam" id="PF13489">
    <property type="entry name" value="Methyltransf_23"/>
    <property type="match status" value="1"/>
</dbReference>
<evidence type="ECO:0000256" key="1">
    <source>
        <dbReference type="ARBA" id="ARBA00038158"/>
    </source>
</evidence>
<dbReference type="CDD" id="cd02440">
    <property type="entry name" value="AdoMet_MTases"/>
    <property type="match status" value="1"/>
</dbReference>
<proteinExistence type="inferred from homology"/>
<feature type="compositionally biased region" description="Low complexity" evidence="2">
    <location>
        <begin position="306"/>
        <end position="323"/>
    </location>
</feature>
<evidence type="ECO:0008006" key="5">
    <source>
        <dbReference type="Google" id="ProtNLM"/>
    </source>
</evidence>
<reference evidence="3 4" key="1">
    <citation type="journal article" date="2018" name="Mol. Ecol.">
        <title>The obligate alkalophilic soda-lake fungus Sodiomyces alkalinus has shifted to a protein diet.</title>
        <authorList>
            <person name="Grum-Grzhimaylo A.A."/>
            <person name="Falkoski D.L."/>
            <person name="van den Heuvel J."/>
            <person name="Valero-Jimenez C.A."/>
            <person name="Min B."/>
            <person name="Choi I.G."/>
            <person name="Lipzen A."/>
            <person name="Daum C.G."/>
            <person name="Aanen D.K."/>
            <person name="Tsang A."/>
            <person name="Henrissat B."/>
            <person name="Bilanenko E.N."/>
            <person name="de Vries R.P."/>
            <person name="van Kan J.A.L."/>
            <person name="Grigoriev I.V."/>
            <person name="Debets A.J.M."/>
        </authorList>
    </citation>
    <scope>NUCLEOTIDE SEQUENCE [LARGE SCALE GENOMIC DNA]</scope>
    <source>
        <strain evidence="3 4">F11</strain>
    </source>
</reference>
<evidence type="ECO:0000313" key="4">
    <source>
        <dbReference type="Proteomes" id="UP000272025"/>
    </source>
</evidence>
<accession>A0A3N2Q2U1</accession>
<dbReference type="Proteomes" id="UP000272025">
    <property type="component" value="Unassembled WGS sequence"/>
</dbReference>
<feature type="compositionally biased region" description="Basic and acidic residues" evidence="2">
    <location>
        <begin position="205"/>
        <end position="214"/>
    </location>
</feature>
<dbReference type="EMBL" id="ML119052">
    <property type="protein sequence ID" value="ROT41046.1"/>
    <property type="molecule type" value="Genomic_DNA"/>
</dbReference>
<dbReference type="SUPFAM" id="SSF53335">
    <property type="entry name" value="S-adenosyl-L-methionine-dependent methyltransferases"/>
    <property type="match status" value="1"/>
</dbReference>
<keyword evidence="4" id="KW-1185">Reference proteome</keyword>
<comment type="similarity">
    <text evidence="1">Belongs to the methyltransferase superfamily. LaeA methyltransferase family.</text>
</comment>
<dbReference type="PANTHER" id="PTHR43591">
    <property type="entry name" value="METHYLTRANSFERASE"/>
    <property type="match status" value="1"/>
</dbReference>
<feature type="compositionally biased region" description="Acidic residues" evidence="2">
    <location>
        <begin position="50"/>
        <end position="74"/>
    </location>
</feature>
<dbReference type="STRING" id="1314773.A0A3N2Q2U1"/>
<gene>
    <name evidence="3" type="ORF">SODALDRAFT_330764</name>
</gene>
<feature type="region of interest" description="Disordered" evidence="2">
    <location>
        <begin position="302"/>
        <end position="323"/>
    </location>
</feature>
<evidence type="ECO:0000313" key="3">
    <source>
        <dbReference type="EMBL" id="ROT41046.1"/>
    </source>
</evidence>
<feature type="region of interest" description="Disordered" evidence="2">
    <location>
        <begin position="1"/>
        <end position="99"/>
    </location>
</feature>
<dbReference type="AlphaFoldDB" id="A0A3N2Q2U1"/>